<reference evidence="1 2" key="1">
    <citation type="submission" date="2018-11" db="EMBL/GenBank/DDBJ databases">
        <title>Draft genome sequence of Cellulomonas takizawaensis strain TKZ-21.</title>
        <authorList>
            <person name="Yamamura H."/>
            <person name="Hayashi T."/>
            <person name="Hamada M."/>
            <person name="Serisawa Y."/>
            <person name="Matsuyama K."/>
            <person name="Nakagawa Y."/>
            <person name="Otoguro M."/>
            <person name="Yanagida F."/>
            <person name="Hayakawa M."/>
        </authorList>
    </citation>
    <scope>NUCLEOTIDE SEQUENCE [LARGE SCALE GENOMIC DNA]</scope>
    <source>
        <strain evidence="1 2">TKZ-21</strain>
    </source>
</reference>
<gene>
    <name evidence="1" type="ORF">CTKZ_14700</name>
</gene>
<dbReference type="EMBL" id="BHYL01000102">
    <property type="protein sequence ID" value="GCD19908.1"/>
    <property type="molecule type" value="Genomic_DNA"/>
</dbReference>
<protein>
    <submittedName>
        <fullName evidence="1">Uncharacterized protein</fullName>
    </submittedName>
</protein>
<organism evidence="1 2">
    <name type="scientific">Cellulomonas algicola</name>
    <dbReference type="NCBI Taxonomy" id="2071633"/>
    <lineage>
        <taxon>Bacteria</taxon>
        <taxon>Bacillati</taxon>
        <taxon>Actinomycetota</taxon>
        <taxon>Actinomycetes</taxon>
        <taxon>Micrococcales</taxon>
        <taxon>Cellulomonadaceae</taxon>
        <taxon>Cellulomonas</taxon>
    </lineage>
</organism>
<dbReference type="Proteomes" id="UP000288246">
    <property type="component" value="Unassembled WGS sequence"/>
</dbReference>
<comment type="caution">
    <text evidence="1">The sequence shown here is derived from an EMBL/GenBank/DDBJ whole genome shotgun (WGS) entry which is preliminary data.</text>
</comment>
<keyword evidence="2" id="KW-1185">Reference proteome</keyword>
<sequence length="129" mass="13835">MPVSVSVSGRAWWHRAVHSPDLSAPVHQRRARIDAASSSAPSVPDMASAIAPHVRTARLHVDEARRLVLAARRVEWRSPTVTRYLHALDDLDARLRRTADAIEVAERAAHTADAAATAGPAGGLVGGTW</sequence>
<dbReference type="AlphaFoldDB" id="A0A401UYZ5"/>
<proteinExistence type="predicted"/>
<evidence type="ECO:0000313" key="2">
    <source>
        <dbReference type="Proteomes" id="UP000288246"/>
    </source>
</evidence>
<name>A0A401UYZ5_9CELL</name>
<evidence type="ECO:0000313" key="1">
    <source>
        <dbReference type="EMBL" id="GCD19908.1"/>
    </source>
</evidence>
<accession>A0A401UYZ5</accession>